<keyword evidence="3" id="KW-0805">Transcription regulation</keyword>
<feature type="domain" description="Response regulatory" evidence="8">
    <location>
        <begin position="7"/>
        <end position="121"/>
    </location>
</feature>
<evidence type="ECO:0000256" key="6">
    <source>
        <dbReference type="PROSITE-ProRule" id="PRU00169"/>
    </source>
</evidence>
<evidence type="ECO:0000313" key="10">
    <source>
        <dbReference type="Proteomes" id="UP000004662"/>
    </source>
</evidence>
<dbReference type="PROSITE" id="PS50110">
    <property type="entry name" value="RESPONSE_REGULATORY"/>
    <property type="match status" value="1"/>
</dbReference>
<protein>
    <submittedName>
        <fullName evidence="9">Response regulator receiver protein</fullName>
    </submittedName>
</protein>
<dbReference type="OrthoDB" id="9800029at2"/>
<keyword evidence="10" id="KW-1185">Reference proteome</keyword>
<dbReference type="RefSeq" id="WP_009182059.1">
    <property type="nucleotide sequence ID" value="NZ_CM001368.1"/>
</dbReference>
<evidence type="ECO:0000256" key="3">
    <source>
        <dbReference type="ARBA" id="ARBA00023015"/>
    </source>
</evidence>
<evidence type="ECO:0000256" key="7">
    <source>
        <dbReference type="SAM" id="MobiDB-lite"/>
    </source>
</evidence>
<dbReference type="SUPFAM" id="SSF52172">
    <property type="entry name" value="CheY-like"/>
    <property type="match status" value="1"/>
</dbReference>
<evidence type="ECO:0000256" key="5">
    <source>
        <dbReference type="ARBA" id="ARBA00023163"/>
    </source>
</evidence>
<organism evidence="9 10">
    <name type="scientific">Solidesulfovibrio carbinoliphilus subsp. oakridgensis</name>
    <dbReference type="NCBI Taxonomy" id="694327"/>
    <lineage>
        <taxon>Bacteria</taxon>
        <taxon>Pseudomonadati</taxon>
        <taxon>Thermodesulfobacteriota</taxon>
        <taxon>Desulfovibrionia</taxon>
        <taxon>Desulfovibrionales</taxon>
        <taxon>Desulfovibrionaceae</taxon>
        <taxon>Solidesulfovibrio</taxon>
    </lineage>
</organism>
<dbReference type="InterPro" id="IPR039420">
    <property type="entry name" value="WalR-like"/>
</dbReference>
<evidence type="ECO:0000256" key="4">
    <source>
        <dbReference type="ARBA" id="ARBA00023125"/>
    </source>
</evidence>
<keyword evidence="4" id="KW-0238">DNA-binding</keyword>
<keyword evidence="5" id="KW-0804">Transcription</keyword>
<dbReference type="GO" id="GO:0032993">
    <property type="term" value="C:protein-DNA complex"/>
    <property type="evidence" value="ECO:0007669"/>
    <property type="project" value="TreeGrafter"/>
</dbReference>
<feature type="region of interest" description="Disordered" evidence="7">
    <location>
        <begin position="125"/>
        <end position="147"/>
    </location>
</feature>
<feature type="modified residue" description="4-aspartylphosphate" evidence="6">
    <location>
        <position position="56"/>
    </location>
</feature>
<dbReference type="GO" id="GO:0006355">
    <property type="term" value="P:regulation of DNA-templated transcription"/>
    <property type="evidence" value="ECO:0007669"/>
    <property type="project" value="TreeGrafter"/>
</dbReference>
<dbReference type="STRING" id="694327.DFW101_2691"/>
<dbReference type="InterPro" id="IPR001789">
    <property type="entry name" value="Sig_transdc_resp-reg_receiver"/>
</dbReference>
<dbReference type="GO" id="GO:0005829">
    <property type="term" value="C:cytosol"/>
    <property type="evidence" value="ECO:0007669"/>
    <property type="project" value="TreeGrafter"/>
</dbReference>
<dbReference type="PANTHER" id="PTHR48111">
    <property type="entry name" value="REGULATOR OF RPOS"/>
    <property type="match status" value="1"/>
</dbReference>
<evidence type="ECO:0000313" key="9">
    <source>
        <dbReference type="EMBL" id="EHJ48695.1"/>
    </source>
</evidence>
<accession>G7QAE2</accession>
<dbReference type="Gene3D" id="3.40.50.2300">
    <property type="match status" value="1"/>
</dbReference>
<evidence type="ECO:0000256" key="2">
    <source>
        <dbReference type="ARBA" id="ARBA00023012"/>
    </source>
</evidence>
<sequence length="147" mass="15713">MSEQPLRLLLVDDEAGFTEVLAKRLRRRGHAVRVALSGAEALRVLRENDFDAAVCDLKMMDMDGIEVLKIFKKMVPGLPVVMLTGHGSEEAAKDGLSAGASDYLLKPCDIDELLGKLAAVVAAARERGEDRGAAPDPAGGDHPPRTP</sequence>
<dbReference type="eggNOG" id="COG2204">
    <property type="taxonomic scope" value="Bacteria"/>
</dbReference>
<dbReference type="EMBL" id="CM001368">
    <property type="protein sequence ID" value="EHJ48695.1"/>
    <property type="molecule type" value="Genomic_DNA"/>
</dbReference>
<dbReference type="HOGENOM" id="CLU_000445_69_8_7"/>
<dbReference type="GO" id="GO:0000156">
    <property type="term" value="F:phosphorelay response regulator activity"/>
    <property type="evidence" value="ECO:0007669"/>
    <property type="project" value="TreeGrafter"/>
</dbReference>
<name>G7QAE2_9BACT</name>
<dbReference type="Pfam" id="PF00072">
    <property type="entry name" value="Response_reg"/>
    <property type="match status" value="1"/>
</dbReference>
<gene>
    <name evidence="9" type="ORF">DFW101_2691</name>
</gene>
<dbReference type="AlphaFoldDB" id="G7QAE2"/>
<proteinExistence type="predicted"/>
<dbReference type="PANTHER" id="PTHR48111:SF1">
    <property type="entry name" value="TWO-COMPONENT RESPONSE REGULATOR ORR33"/>
    <property type="match status" value="1"/>
</dbReference>
<dbReference type="InterPro" id="IPR011006">
    <property type="entry name" value="CheY-like_superfamily"/>
</dbReference>
<reference evidence="10" key="1">
    <citation type="journal article" date="2015" name="Genome Announc.">
        <title>High-Quality Draft Genome Sequence of Desulfovibrio carbinoliphilus FW-101-2B, an Organic Acid-Oxidizing Sulfate-Reducing Bacterium Isolated from Uranium(VI)-Contaminated Groundwater.</title>
        <authorList>
            <person name="Ramsay B.D."/>
            <person name="Hwang C."/>
            <person name="Woo H.L."/>
            <person name="Carroll S.L."/>
            <person name="Lucas S."/>
            <person name="Han J."/>
            <person name="Lapidus A.L."/>
            <person name="Cheng J.F."/>
            <person name="Goodwin L.A."/>
            <person name="Pitluck S."/>
            <person name="Peters L."/>
            <person name="Chertkov O."/>
            <person name="Held B."/>
            <person name="Detter J.C."/>
            <person name="Han C.S."/>
            <person name="Tapia R."/>
            <person name="Land M.L."/>
            <person name="Hauser L.J."/>
            <person name="Kyrpides N.C."/>
            <person name="Ivanova N.N."/>
            <person name="Mikhailova N."/>
            <person name="Pagani I."/>
            <person name="Woyke T."/>
            <person name="Arkin A.P."/>
            <person name="Dehal P."/>
            <person name="Chivian D."/>
            <person name="Criddle C.S."/>
            <person name="Wu W."/>
            <person name="Chakraborty R."/>
            <person name="Hazen T.C."/>
            <person name="Fields M.W."/>
        </authorList>
    </citation>
    <scope>NUCLEOTIDE SEQUENCE [LARGE SCALE GENOMIC DNA]</scope>
    <source>
        <strain evidence="10">FW-101-2B</strain>
    </source>
</reference>
<keyword evidence="1 6" id="KW-0597">Phosphoprotein</keyword>
<dbReference type="SMART" id="SM00448">
    <property type="entry name" value="REC"/>
    <property type="match status" value="1"/>
</dbReference>
<dbReference type="Proteomes" id="UP000004662">
    <property type="component" value="Chromosome"/>
</dbReference>
<dbReference type="GO" id="GO:0000976">
    <property type="term" value="F:transcription cis-regulatory region binding"/>
    <property type="evidence" value="ECO:0007669"/>
    <property type="project" value="TreeGrafter"/>
</dbReference>
<keyword evidence="2" id="KW-0902">Two-component regulatory system</keyword>
<evidence type="ECO:0000259" key="8">
    <source>
        <dbReference type="PROSITE" id="PS50110"/>
    </source>
</evidence>
<evidence type="ECO:0000256" key="1">
    <source>
        <dbReference type="ARBA" id="ARBA00022553"/>
    </source>
</evidence>